<comment type="caution">
    <text evidence="2">The sequence shown here is derived from an EMBL/GenBank/DDBJ whole genome shotgun (WGS) entry which is preliminary data.</text>
</comment>
<proteinExistence type="predicted"/>
<sequence length="278" mass="27204">MTQFNADIGAVNALGQQLDDVSSSASNVLNGAVGSVSDSHGAIGFPMQGAFDGTQASRSAAVAATQAASGELGSLLRQAAQAYERGDTAAAESLRARAAELEGSGGQGGSPTGASTPGGASSPGGTGAPAGQDSGGQAAGQMLGQMGQMMGQMAQSITQPIQGMTQGLSQIPQQVMQGVQGIVQAATQGGSGAAQTGAETLEKAKAEGADGPKDGEKAPVDAKDGKESKEARDAKERDGQRHQPGKQTGAGSHQVGNRAPDAGVAPKPAGPTAPTRAM</sequence>
<feature type="compositionally biased region" description="Polar residues" evidence="1">
    <location>
        <begin position="245"/>
        <end position="255"/>
    </location>
</feature>
<reference evidence="3" key="1">
    <citation type="journal article" date="2016" name="Genome Announc.">
        <title>Draft Genome Sequences of Five Rapidly Growing Mycobacterium Species, M. thermoresistibile, M. fortuitum subsp. acetamidolyticum, M. canariasense, M. brisbanense, and M. novocastrense.</title>
        <authorList>
            <person name="Katahira K."/>
            <person name="Ogura Y."/>
            <person name="Gotoh Y."/>
            <person name="Hayashi T."/>
        </authorList>
    </citation>
    <scope>NUCLEOTIDE SEQUENCE [LARGE SCALE GENOMIC DNA]</scope>
    <source>
        <strain evidence="3">JCM15654</strain>
    </source>
</reference>
<feature type="region of interest" description="Disordered" evidence="1">
    <location>
        <begin position="99"/>
        <end position="140"/>
    </location>
</feature>
<feature type="compositionally biased region" description="Basic and acidic residues" evidence="1">
    <location>
        <begin position="200"/>
        <end position="241"/>
    </location>
</feature>
<dbReference type="GO" id="GO:0009306">
    <property type="term" value="P:protein secretion"/>
    <property type="evidence" value="ECO:0007669"/>
    <property type="project" value="InterPro"/>
</dbReference>
<keyword evidence="3" id="KW-1185">Reference proteome</keyword>
<feature type="compositionally biased region" description="Gly residues" evidence="1">
    <location>
        <begin position="121"/>
        <end position="138"/>
    </location>
</feature>
<evidence type="ECO:0000256" key="1">
    <source>
        <dbReference type="SAM" id="MobiDB-lite"/>
    </source>
</evidence>
<feature type="region of interest" description="Disordered" evidence="1">
    <location>
        <begin position="193"/>
        <end position="278"/>
    </location>
</feature>
<dbReference type="OrthoDB" id="4625308at2"/>
<dbReference type="RefSeq" id="WP_062830715.1">
    <property type="nucleotide sequence ID" value="NZ_BCSX01000040.1"/>
</dbReference>
<reference evidence="3" key="2">
    <citation type="submission" date="2016-02" db="EMBL/GenBank/DDBJ databases">
        <title>Draft genome sequence of five rapidly growing Mycobacterium species.</title>
        <authorList>
            <person name="Katahira K."/>
            <person name="Gotou Y."/>
            <person name="Iida K."/>
            <person name="Ogura Y."/>
            <person name="Hayashi T."/>
        </authorList>
    </citation>
    <scope>NUCLEOTIDE SEQUENCE [LARGE SCALE GENOMIC DNA]</scope>
    <source>
        <strain evidence="3">JCM15654</strain>
    </source>
</reference>
<organism evidence="2 3">
    <name type="scientific">Mycolicibacterium brisbanense</name>
    <dbReference type="NCBI Taxonomy" id="146020"/>
    <lineage>
        <taxon>Bacteria</taxon>
        <taxon>Bacillati</taxon>
        <taxon>Actinomycetota</taxon>
        <taxon>Actinomycetes</taxon>
        <taxon>Mycobacteriales</taxon>
        <taxon>Mycobacteriaceae</taxon>
        <taxon>Mycolicibacterium</taxon>
    </lineage>
</organism>
<dbReference type="AlphaFoldDB" id="A0A100W2V9"/>
<gene>
    <name evidence="2" type="ORF">RMCB_4719</name>
</gene>
<name>A0A100W2V9_9MYCO</name>
<dbReference type="Proteomes" id="UP000069620">
    <property type="component" value="Unassembled WGS sequence"/>
</dbReference>
<evidence type="ECO:0008006" key="4">
    <source>
        <dbReference type="Google" id="ProtNLM"/>
    </source>
</evidence>
<dbReference type="InterPro" id="IPR022536">
    <property type="entry name" value="EspC"/>
</dbReference>
<dbReference type="EMBL" id="BCSX01000040">
    <property type="protein sequence ID" value="GAS90623.1"/>
    <property type="molecule type" value="Genomic_DNA"/>
</dbReference>
<evidence type="ECO:0000313" key="2">
    <source>
        <dbReference type="EMBL" id="GAS90623.1"/>
    </source>
</evidence>
<evidence type="ECO:0000313" key="3">
    <source>
        <dbReference type="Proteomes" id="UP000069620"/>
    </source>
</evidence>
<dbReference type="Pfam" id="PF10824">
    <property type="entry name" value="T7SS_ESX_EspC"/>
    <property type="match status" value="1"/>
</dbReference>
<dbReference type="STRING" id="146020.RMCB_4719"/>
<protein>
    <recommendedName>
        <fullName evidence="4">ESX-1 secretion-associated protein</fullName>
    </recommendedName>
</protein>
<accession>A0A100W2V9</accession>